<dbReference type="KEGG" id="ota:OT_ostta01g01200"/>
<keyword evidence="1" id="KW-0472">Membrane</keyword>
<name>A0A090LXC7_OSTTA</name>
<dbReference type="STRING" id="70448.A0A090LXC7"/>
<evidence type="ECO:0000313" key="3">
    <source>
        <dbReference type="Proteomes" id="UP000009170"/>
    </source>
</evidence>
<dbReference type="Proteomes" id="UP000009170">
    <property type="component" value="Unassembled WGS sequence"/>
</dbReference>
<keyword evidence="1" id="KW-0812">Transmembrane</keyword>
<dbReference type="FunCoup" id="A0A090LXC7">
    <property type="interactions" value="103"/>
</dbReference>
<comment type="caution">
    <text evidence="2">The sequence shown here is derived from an EMBL/GenBank/DDBJ whole genome shotgun (WGS) entry which is preliminary data.</text>
</comment>
<proteinExistence type="predicted"/>
<dbReference type="GeneID" id="9834998"/>
<organism evidence="2 3">
    <name type="scientific">Ostreococcus tauri</name>
    <name type="common">Marine green alga</name>
    <dbReference type="NCBI Taxonomy" id="70448"/>
    <lineage>
        <taxon>Eukaryota</taxon>
        <taxon>Viridiplantae</taxon>
        <taxon>Chlorophyta</taxon>
        <taxon>Mamiellophyceae</taxon>
        <taxon>Mamiellales</taxon>
        <taxon>Bathycoccaceae</taxon>
        <taxon>Ostreococcus</taxon>
    </lineage>
</organism>
<reference evidence="2 3" key="2">
    <citation type="journal article" date="2014" name="BMC Genomics">
        <title>An improved genome of the model marine alga Ostreococcus tauri unfolds by assessing Illumina de novo assemblies.</title>
        <authorList>
            <person name="Blanc-Mathieu R."/>
            <person name="Verhelst B."/>
            <person name="Derelle E."/>
            <person name="Rombauts S."/>
            <person name="Bouget F.Y."/>
            <person name="Carre I."/>
            <person name="Chateau A."/>
            <person name="Eyre-Walker A."/>
            <person name="Grimsley N."/>
            <person name="Moreau H."/>
            <person name="Piegu B."/>
            <person name="Rivals E."/>
            <person name="Schackwitz W."/>
            <person name="Van de Peer Y."/>
            <person name="Piganeau G."/>
        </authorList>
    </citation>
    <scope>NUCLEOTIDE SEQUENCE [LARGE SCALE GENOMIC DNA]</scope>
    <source>
        <strain evidence="3">OTTH 0595 / CCAP 157/2 / RCC745</strain>
    </source>
</reference>
<dbReference type="EMBL" id="CAID01000001">
    <property type="protein sequence ID" value="CEF96550.1"/>
    <property type="molecule type" value="Genomic_DNA"/>
</dbReference>
<feature type="transmembrane region" description="Helical" evidence="1">
    <location>
        <begin position="52"/>
        <end position="73"/>
    </location>
</feature>
<dbReference type="InParanoid" id="A0A090LXC7"/>
<protein>
    <submittedName>
        <fullName evidence="2">Unnamed product</fullName>
    </submittedName>
</protein>
<gene>
    <name evidence="2" type="ORF">OT_ostta01g01200</name>
</gene>
<dbReference type="RefSeq" id="XP_022838155.1">
    <property type="nucleotide sequence ID" value="XM_022985256.1"/>
</dbReference>
<reference evidence="3" key="1">
    <citation type="journal article" date="2006" name="Proc. Natl. Acad. Sci. U.S.A.">
        <title>Genome analysis of the smallest free-living eukaryote Ostreococcus tauri unveils many unique features.</title>
        <authorList>
            <person name="Derelle E."/>
            <person name="Ferraz C."/>
            <person name="Rombauts S."/>
            <person name="Rouze P."/>
            <person name="Worden A.Z."/>
            <person name="Robbens S."/>
            <person name="Partensky F."/>
            <person name="Degroeve S."/>
            <person name="Echeynie S."/>
            <person name="Cooke R."/>
            <person name="Saeys Y."/>
            <person name="Wuyts J."/>
            <person name="Jabbari K."/>
            <person name="Bowler C."/>
            <person name="Panaud O."/>
            <person name="Piegu B."/>
            <person name="Ball S.G."/>
            <person name="Ral J.-P."/>
            <person name="Bouget F.-Y."/>
            <person name="Piganeau G."/>
            <person name="De Baets B."/>
            <person name="Picard A."/>
            <person name="Delseny M."/>
            <person name="Demaille J."/>
            <person name="Van de Peer Y."/>
            <person name="Moreau H."/>
        </authorList>
    </citation>
    <scope>NUCLEOTIDE SEQUENCE [LARGE SCALE GENOMIC DNA]</scope>
    <source>
        <strain evidence="3">OTTH 0595 / CCAP 157/2 / RCC745</strain>
    </source>
</reference>
<dbReference type="PANTHER" id="PTHR36003">
    <property type="entry name" value="TONB-DEPENDENT HEME RECEPTOR A"/>
    <property type="match status" value="1"/>
</dbReference>
<keyword evidence="1" id="KW-1133">Transmembrane helix</keyword>
<evidence type="ECO:0000313" key="2">
    <source>
        <dbReference type="EMBL" id="CEF96550.1"/>
    </source>
</evidence>
<dbReference type="PANTHER" id="PTHR36003:SF5">
    <property type="entry name" value="TONB-DEPENDENT HEME RECEPTOR A"/>
    <property type="match status" value="1"/>
</dbReference>
<accession>A0A090LXC7</accession>
<dbReference type="AlphaFoldDB" id="A0A090LXC7"/>
<keyword evidence="3" id="KW-1185">Reference proteome</keyword>
<evidence type="ECO:0000256" key="1">
    <source>
        <dbReference type="SAM" id="Phobius"/>
    </source>
</evidence>
<sequence length="82" mass="8801">MFAAHAAFRRGALATARRGITTSRTALGGADEPAYIHAKHMYDVGATKNRKLVFGLATFSVVFLGTAIPIYAINFQQSKTQG</sequence>
<dbReference type="OrthoDB" id="521730at2759"/>